<proteinExistence type="predicted"/>
<dbReference type="AlphaFoldDB" id="A0AAV8FFM0"/>
<accession>A0AAV8FFM0</accession>
<comment type="caution">
    <text evidence="2">The sequence shown here is derived from an EMBL/GenBank/DDBJ whole genome shotgun (WGS) entry which is preliminary data.</text>
</comment>
<evidence type="ECO:0000313" key="3">
    <source>
        <dbReference type="Proteomes" id="UP001140206"/>
    </source>
</evidence>
<protein>
    <submittedName>
        <fullName evidence="2">Alpha/beta-Hydrolases superfamily protein</fullName>
    </submittedName>
</protein>
<name>A0AAV8FFM0_9POAL</name>
<organism evidence="2 3">
    <name type="scientific">Rhynchospora pubera</name>
    <dbReference type="NCBI Taxonomy" id="906938"/>
    <lineage>
        <taxon>Eukaryota</taxon>
        <taxon>Viridiplantae</taxon>
        <taxon>Streptophyta</taxon>
        <taxon>Embryophyta</taxon>
        <taxon>Tracheophyta</taxon>
        <taxon>Spermatophyta</taxon>
        <taxon>Magnoliopsida</taxon>
        <taxon>Liliopsida</taxon>
        <taxon>Poales</taxon>
        <taxon>Cyperaceae</taxon>
        <taxon>Cyperoideae</taxon>
        <taxon>Rhynchosporeae</taxon>
        <taxon>Rhynchospora</taxon>
    </lineage>
</organism>
<dbReference type="PANTHER" id="PTHR17630:SF44">
    <property type="entry name" value="PROTEIN AIM2"/>
    <property type="match status" value="1"/>
</dbReference>
<dbReference type="EMBL" id="JAMFTS010000002">
    <property type="protein sequence ID" value="KAJ4789521.1"/>
    <property type="molecule type" value="Genomic_DNA"/>
</dbReference>
<sequence length="288" mass="31687">MLGLGPITGTDGALVQMVYKYSGSSVARAPRLHLSSHKTTSLTLVRQKRAISQCCQSPPNLDPVYEKGQVLEDYGGLKAYITGSPESKLAIILISDVFGYEAPLLRNLADKVSTSGYFVLVPDFFHGDPATPEILKNSGDEWLKKHNIPKGFEEAKQVIAVLKERGFSAIGAAGFCWGGKVVVELAKYDYIKAAVSLHPGLLTHDDIREVKCPISILGAETDPYSPPEVIKQFAEILSSKPEVHSHVKIYPGTVHGWSVRYDVNDKQAVEKAEEAQKDMLDWFVKYVK</sequence>
<dbReference type="SUPFAM" id="SSF53474">
    <property type="entry name" value="alpha/beta-Hydrolases"/>
    <property type="match status" value="1"/>
</dbReference>
<dbReference type="Gene3D" id="3.40.50.1820">
    <property type="entry name" value="alpha/beta hydrolase"/>
    <property type="match status" value="1"/>
</dbReference>
<dbReference type="PANTHER" id="PTHR17630">
    <property type="entry name" value="DIENELACTONE HYDROLASE"/>
    <property type="match status" value="1"/>
</dbReference>
<evidence type="ECO:0000313" key="2">
    <source>
        <dbReference type="EMBL" id="KAJ4789521.1"/>
    </source>
</evidence>
<dbReference type="Proteomes" id="UP001140206">
    <property type="component" value="Chromosome 2"/>
</dbReference>
<dbReference type="InterPro" id="IPR002925">
    <property type="entry name" value="Dienelactn_hydro"/>
</dbReference>
<evidence type="ECO:0000259" key="1">
    <source>
        <dbReference type="Pfam" id="PF01738"/>
    </source>
</evidence>
<keyword evidence="3" id="KW-1185">Reference proteome</keyword>
<dbReference type="Pfam" id="PF01738">
    <property type="entry name" value="DLH"/>
    <property type="match status" value="1"/>
</dbReference>
<dbReference type="InterPro" id="IPR029058">
    <property type="entry name" value="AB_hydrolase_fold"/>
</dbReference>
<gene>
    <name evidence="2" type="ORF">LUZ62_040767</name>
</gene>
<reference evidence="2" key="1">
    <citation type="submission" date="2022-08" db="EMBL/GenBank/DDBJ databases">
        <authorList>
            <person name="Marques A."/>
        </authorList>
    </citation>
    <scope>NUCLEOTIDE SEQUENCE</scope>
    <source>
        <strain evidence="2">RhyPub2mFocal</strain>
        <tissue evidence="2">Leaves</tissue>
    </source>
</reference>
<feature type="domain" description="Dienelactone hydrolase" evidence="1">
    <location>
        <begin position="78"/>
        <end position="286"/>
    </location>
</feature>
<dbReference type="GO" id="GO:0016787">
    <property type="term" value="F:hydrolase activity"/>
    <property type="evidence" value="ECO:0007669"/>
    <property type="project" value="InterPro"/>
</dbReference>